<comment type="caution">
    <text evidence="5">The sequence shown here is derived from an EMBL/GenBank/DDBJ whole genome shotgun (WGS) entry which is preliminary data.</text>
</comment>
<proteinExistence type="inferred from homology"/>
<dbReference type="Gene3D" id="3.10.105.10">
    <property type="entry name" value="Dipeptide-binding Protein, Domain 3"/>
    <property type="match status" value="1"/>
</dbReference>
<feature type="domain" description="Solute-binding protein family 5" evidence="4">
    <location>
        <begin position="87"/>
        <end position="448"/>
    </location>
</feature>
<dbReference type="Gene3D" id="3.40.190.10">
    <property type="entry name" value="Periplasmic binding protein-like II"/>
    <property type="match status" value="1"/>
</dbReference>
<evidence type="ECO:0000313" key="6">
    <source>
        <dbReference type="Proteomes" id="UP000240800"/>
    </source>
</evidence>
<protein>
    <submittedName>
        <fullName evidence="5">Peptide/nickel transport system substrate-binding protein</fullName>
    </submittedName>
</protein>
<evidence type="ECO:0000313" key="5">
    <source>
        <dbReference type="EMBL" id="PTM79276.1"/>
    </source>
</evidence>
<sequence length="538" mass="59830">MNNIDRGSSMFIRARLLATAAVAAFALTTAPLSAETPPDTFIQAWAIDDMITLDPAEVFEFTASEIIGNSYETIIGYDVNDVSNIFGRVAESWELSEDGRTMSFKVREGKTFASGNDLTAEDVVYSLVRAVKLDKSPAFILGQFGLTPDNVEEKIKQTGDYSFTFEMDKAYAPTFLLYCLTATVASVVDKDLVQSNEADGDWGYNWLKTNYAGSGPFTIREWRANEAVVMERNDNWDGEKPAMARAIYRHIPEAATERLLLEQGDIDIARKLLPEEIEALSQNPDIKIQSGVKGTIFYLGLNQKNENLAKPEVREAMKWLVDYDAIAETLVKGMKKTHQTFLPEGFLGALDETPYSFDPAKAKELLAQAGLPDGFTVTMDTRNTPEVTSIAQAIQQTMAAAGITIEIIPGDGGQTLEKYRARTHDIYIGQWGPDYQDPHTNATFAQNPDNSDDAASKPLAWRNAWDIPELTAKADAAVLERDTEKRAQMYREMQEEVLKTSPFVIMFQESEVVAMRKNVEGYIIGPSFNDNSFRAVTK</sequence>
<name>A0ABX5J7V6_9RHOB</name>
<organism evidence="5 6">
    <name type="scientific">Cereibacter johrii</name>
    <dbReference type="NCBI Taxonomy" id="445629"/>
    <lineage>
        <taxon>Bacteria</taxon>
        <taxon>Pseudomonadati</taxon>
        <taxon>Pseudomonadota</taxon>
        <taxon>Alphaproteobacteria</taxon>
        <taxon>Rhodobacterales</taxon>
        <taxon>Paracoccaceae</taxon>
        <taxon>Cereibacter</taxon>
    </lineage>
</organism>
<dbReference type="PANTHER" id="PTHR30290:SF34">
    <property type="entry name" value="ABC TRANSPORTER, PERIPLASMIC OLIGO-PEPTIDE BINDING PROTEIN, PUTATIVE-RELATED"/>
    <property type="match status" value="1"/>
</dbReference>
<gene>
    <name evidence="5" type="ORF">C8J29_103376</name>
</gene>
<dbReference type="Gene3D" id="3.90.76.10">
    <property type="entry name" value="Dipeptide-binding Protein, Domain 1"/>
    <property type="match status" value="1"/>
</dbReference>
<dbReference type="InterPro" id="IPR000914">
    <property type="entry name" value="SBP_5_dom"/>
</dbReference>
<comment type="subcellular location">
    <subcellularLocation>
        <location evidence="1">Periplasm</location>
    </subcellularLocation>
</comment>
<dbReference type="EMBL" id="PZZW01000003">
    <property type="protein sequence ID" value="PTM79276.1"/>
    <property type="molecule type" value="Genomic_DNA"/>
</dbReference>
<dbReference type="Pfam" id="PF00496">
    <property type="entry name" value="SBP_bac_5"/>
    <property type="match status" value="1"/>
</dbReference>
<evidence type="ECO:0000259" key="4">
    <source>
        <dbReference type="Pfam" id="PF00496"/>
    </source>
</evidence>
<evidence type="ECO:0000256" key="3">
    <source>
        <dbReference type="SAM" id="SignalP"/>
    </source>
</evidence>
<dbReference type="PIRSF" id="PIRSF002741">
    <property type="entry name" value="MppA"/>
    <property type="match status" value="1"/>
</dbReference>
<evidence type="ECO:0000256" key="1">
    <source>
        <dbReference type="ARBA" id="ARBA00004418"/>
    </source>
</evidence>
<dbReference type="RefSeq" id="WP_069332857.1">
    <property type="nucleotide sequence ID" value="NZ_MABH01000169.1"/>
</dbReference>
<keyword evidence="3" id="KW-0732">Signal</keyword>
<dbReference type="CDD" id="cd08512">
    <property type="entry name" value="PBP2_NikA_DppA_OppA_like_7"/>
    <property type="match status" value="1"/>
</dbReference>
<reference evidence="5 6" key="1">
    <citation type="submission" date="2018-04" db="EMBL/GenBank/DDBJ databases">
        <title>Genomic Encyclopedia of Type Strains, Phase III (KMG-III): the genomes of soil and plant-associated and newly described type strains.</title>
        <authorList>
            <person name="Whitman W."/>
        </authorList>
    </citation>
    <scope>NUCLEOTIDE SEQUENCE [LARGE SCALE GENOMIC DNA]</scope>
    <source>
        <strain evidence="5 6">JA192</strain>
    </source>
</reference>
<dbReference type="SUPFAM" id="SSF53850">
    <property type="entry name" value="Periplasmic binding protein-like II"/>
    <property type="match status" value="1"/>
</dbReference>
<accession>A0ABX5J7V6</accession>
<dbReference type="InterPro" id="IPR039424">
    <property type="entry name" value="SBP_5"/>
</dbReference>
<dbReference type="Proteomes" id="UP000240800">
    <property type="component" value="Unassembled WGS sequence"/>
</dbReference>
<comment type="similarity">
    <text evidence="2">Belongs to the bacterial solute-binding protein 5 family.</text>
</comment>
<dbReference type="PANTHER" id="PTHR30290">
    <property type="entry name" value="PERIPLASMIC BINDING COMPONENT OF ABC TRANSPORTER"/>
    <property type="match status" value="1"/>
</dbReference>
<keyword evidence="6" id="KW-1185">Reference proteome</keyword>
<feature type="signal peptide" evidence="3">
    <location>
        <begin position="1"/>
        <end position="34"/>
    </location>
</feature>
<feature type="chain" id="PRO_5045147254" evidence="3">
    <location>
        <begin position="35"/>
        <end position="538"/>
    </location>
</feature>
<evidence type="ECO:0000256" key="2">
    <source>
        <dbReference type="ARBA" id="ARBA00005695"/>
    </source>
</evidence>
<dbReference type="InterPro" id="IPR030678">
    <property type="entry name" value="Peptide/Ni-bd"/>
</dbReference>